<dbReference type="AlphaFoldDB" id="A0A1Y5FC53"/>
<reference evidence="3" key="1">
    <citation type="journal article" date="2017" name="Proc. Natl. Acad. Sci. U.S.A.">
        <title>Simulation of Deepwater Horizon oil plume reveals substrate specialization within a complex community of hydrocarbon-degraders.</title>
        <authorList>
            <person name="Hu P."/>
            <person name="Dubinsky E.A."/>
            <person name="Probst A.J."/>
            <person name="Wang J."/>
            <person name="Sieber C.M.K."/>
            <person name="Tom L.M."/>
            <person name="Gardinali P."/>
            <person name="Banfield J.F."/>
            <person name="Atlas R.M."/>
            <person name="Andersen G.L."/>
        </authorList>
    </citation>
    <scope>NUCLEOTIDE SEQUENCE [LARGE SCALE GENOMIC DNA]</scope>
</reference>
<dbReference type="GO" id="GO:0046872">
    <property type="term" value="F:metal ion binding"/>
    <property type="evidence" value="ECO:0007669"/>
    <property type="project" value="UniProtKB-KW"/>
</dbReference>
<protein>
    <submittedName>
        <fullName evidence="2">Uncharacterized protein</fullName>
    </submittedName>
</protein>
<feature type="binding site" evidence="1">
    <location>
        <position position="106"/>
    </location>
    <ligand>
        <name>a divalent metal cation</name>
        <dbReference type="ChEBI" id="CHEBI:60240"/>
        <label>2</label>
    </ligand>
</feature>
<comment type="caution">
    <text evidence="2">The sequence shown here is derived from an EMBL/GenBank/DDBJ whole genome shotgun (WGS) entry which is preliminary data.</text>
</comment>
<proteinExistence type="predicted"/>
<dbReference type="InterPro" id="IPR001130">
    <property type="entry name" value="TatD-like"/>
</dbReference>
<dbReference type="PANTHER" id="PTHR47176">
    <property type="entry name" value="OSJNBA0020J04.13 PROTEIN"/>
    <property type="match status" value="1"/>
</dbReference>
<dbReference type="PANTHER" id="PTHR47176:SF1">
    <property type="entry name" value="OS04G0577500 PROTEIN"/>
    <property type="match status" value="1"/>
</dbReference>
<dbReference type="SUPFAM" id="SSF51556">
    <property type="entry name" value="Metallo-dependent hydrolases"/>
    <property type="match status" value="1"/>
</dbReference>
<evidence type="ECO:0000313" key="2">
    <source>
        <dbReference type="EMBL" id="OUR99781.1"/>
    </source>
</evidence>
<feature type="binding site" evidence="1">
    <location>
        <position position="130"/>
    </location>
    <ligand>
        <name>a divalent metal cation</name>
        <dbReference type="ChEBI" id="CHEBI:60240"/>
        <label>2</label>
    </ligand>
</feature>
<dbReference type="Pfam" id="PF01026">
    <property type="entry name" value="TatD_DNase"/>
    <property type="match status" value="1"/>
</dbReference>
<organism evidence="2 3">
    <name type="scientific">Halobacteriovorax marinus</name>
    <dbReference type="NCBI Taxonomy" id="97084"/>
    <lineage>
        <taxon>Bacteria</taxon>
        <taxon>Pseudomonadati</taxon>
        <taxon>Bdellovibrionota</taxon>
        <taxon>Bacteriovoracia</taxon>
        <taxon>Bacteriovoracales</taxon>
        <taxon>Halobacteriovoraceae</taxon>
        <taxon>Halobacteriovorax</taxon>
    </lineage>
</organism>
<dbReference type="GO" id="GO:0016788">
    <property type="term" value="F:hydrolase activity, acting on ester bonds"/>
    <property type="evidence" value="ECO:0007669"/>
    <property type="project" value="InterPro"/>
</dbReference>
<keyword evidence="1" id="KW-0479">Metal-binding</keyword>
<dbReference type="Gene3D" id="3.20.20.140">
    <property type="entry name" value="Metal-dependent hydrolases"/>
    <property type="match status" value="1"/>
</dbReference>
<feature type="binding site" evidence="1">
    <location>
        <position position="70"/>
    </location>
    <ligand>
        <name>a divalent metal cation</name>
        <dbReference type="ChEBI" id="CHEBI:60240"/>
        <label>1</label>
    </ligand>
</feature>
<gene>
    <name evidence="2" type="ORF">A9Q84_01775</name>
</gene>
<dbReference type="PIRSF" id="PIRSF005902">
    <property type="entry name" value="DNase_TatD"/>
    <property type="match status" value="1"/>
</dbReference>
<evidence type="ECO:0000256" key="1">
    <source>
        <dbReference type="PIRSR" id="PIRSR005902-1"/>
    </source>
</evidence>
<sequence length="220" mass="25649">MYLNFHTHKVTEDAGIEFYNIDLRKGPIEFTKGQFRCIGLHPWWLTPEYLDRLDSFEEIMLEADVLCIGEIGLDRSCDVDFELQLKMLIFQLNIAKKRNDPFVVIHCVKAYSDIIQCVKKSGFDGRLVFHNYNGDTQTTKDLISRGCYFSYGNMLYKESSKGFKSLKDIPIERLFLETDDQDKYSIKDAYEKLSSIKRVSSLDLQRIILTNFGNIKTRSH</sequence>
<dbReference type="EMBL" id="MAAO01000002">
    <property type="protein sequence ID" value="OUR99781.1"/>
    <property type="molecule type" value="Genomic_DNA"/>
</dbReference>
<name>A0A1Y5FC53_9BACT</name>
<dbReference type="Proteomes" id="UP000196531">
    <property type="component" value="Unassembled WGS sequence"/>
</dbReference>
<feature type="binding site" evidence="1">
    <location>
        <position position="179"/>
    </location>
    <ligand>
        <name>a divalent metal cation</name>
        <dbReference type="ChEBI" id="CHEBI:60240"/>
        <label>1</label>
    </ligand>
</feature>
<evidence type="ECO:0000313" key="3">
    <source>
        <dbReference type="Proteomes" id="UP000196531"/>
    </source>
</evidence>
<dbReference type="InterPro" id="IPR032466">
    <property type="entry name" value="Metal_Hydrolase"/>
</dbReference>
<accession>A0A1Y5FC53</accession>